<sequence length="42" mass="4880">MNRRVGESDLDVVRFEPRHVRREFERVAAIGQVESPVEDGQN</sequence>
<evidence type="ECO:0000313" key="1">
    <source>
        <dbReference type="EMBL" id="MCU4750660.1"/>
    </source>
</evidence>
<dbReference type="AlphaFoldDB" id="A0AAP2Z5U3"/>
<name>A0AAP2Z5U3_9EURY</name>
<reference evidence="1 2" key="1">
    <citation type="submission" date="2022-09" db="EMBL/GenBank/DDBJ databases">
        <title>Enrichment on poylsaccharides allowed isolation of novel metabolic and taxonomic groups of Haloarchaea.</title>
        <authorList>
            <person name="Sorokin D.Y."/>
            <person name="Elcheninov A.G."/>
            <person name="Khizhniak T.V."/>
            <person name="Kolganova T.V."/>
            <person name="Kublanov I.V."/>
        </authorList>
    </citation>
    <scope>NUCLEOTIDE SEQUENCE [LARGE SCALE GENOMIC DNA]</scope>
    <source>
        <strain evidence="1 2">AArc-curdl1</strain>
    </source>
</reference>
<comment type="caution">
    <text evidence="1">The sequence shown here is derived from an EMBL/GenBank/DDBJ whole genome shotgun (WGS) entry which is preliminary data.</text>
</comment>
<dbReference type="EMBL" id="JAOPJZ010000001">
    <property type="protein sequence ID" value="MCU4750660.1"/>
    <property type="molecule type" value="Genomic_DNA"/>
</dbReference>
<gene>
    <name evidence="1" type="ORF">OB919_01475</name>
</gene>
<dbReference type="RefSeq" id="WP_342806251.1">
    <property type="nucleotide sequence ID" value="NZ_JAOPJZ010000001.1"/>
</dbReference>
<proteinExistence type="predicted"/>
<evidence type="ECO:0000313" key="2">
    <source>
        <dbReference type="Proteomes" id="UP001321047"/>
    </source>
</evidence>
<organism evidence="1 2">
    <name type="scientific">Natronosalvus hydrolyticus</name>
    <dbReference type="NCBI Taxonomy" id="2979988"/>
    <lineage>
        <taxon>Archaea</taxon>
        <taxon>Methanobacteriati</taxon>
        <taxon>Methanobacteriota</taxon>
        <taxon>Stenosarchaea group</taxon>
        <taxon>Halobacteria</taxon>
        <taxon>Halobacteriales</taxon>
        <taxon>Natrialbaceae</taxon>
        <taxon>Natronosalvus</taxon>
    </lineage>
</organism>
<keyword evidence="2" id="KW-1185">Reference proteome</keyword>
<dbReference type="Proteomes" id="UP001321047">
    <property type="component" value="Unassembled WGS sequence"/>
</dbReference>
<protein>
    <submittedName>
        <fullName evidence="1">Uncharacterized protein</fullName>
    </submittedName>
</protein>
<accession>A0AAP2Z5U3</accession>